<feature type="compositionally biased region" description="Basic and acidic residues" evidence="1">
    <location>
        <begin position="82"/>
        <end position="100"/>
    </location>
</feature>
<evidence type="ECO:0000313" key="3">
    <source>
        <dbReference type="Proteomes" id="UP001202328"/>
    </source>
</evidence>
<keyword evidence="3" id="KW-1185">Reference proteome</keyword>
<accession>A0AAD4XFC6</accession>
<proteinExistence type="predicted"/>
<dbReference type="AlphaFoldDB" id="A0AAD4XFC6"/>
<reference evidence="2" key="1">
    <citation type="submission" date="2022-04" db="EMBL/GenBank/DDBJ databases">
        <title>A functionally conserved STORR gene fusion in Papaver species that diverged 16.8 million years ago.</title>
        <authorList>
            <person name="Catania T."/>
        </authorList>
    </citation>
    <scope>NUCLEOTIDE SEQUENCE</scope>
    <source>
        <strain evidence="2">S-188037</strain>
    </source>
</reference>
<evidence type="ECO:0000313" key="2">
    <source>
        <dbReference type="EMBL" id="KAI3907623.1"/>
    </source>
</evidence>
<comment type="caution">
    <text evidence="2">The sequence shown here is derived from an EMBL/GenBank/DDBJ whole genome shotgun (WGS) entry which is preliminary data.</text>
</comment>
<dbReference type="Proteomes" id="UP001202328">
    <property type="component" value="Unassembled WGS sequence"/>
</dbReference>
<protein>
    <submittedName>
        <fullName evidence="2">Uncharacterized protein</fullName>
    </submittedName>
</protein>
<dbReference type="InterPro" id="IPR036291">
    <property type="entry name" value="NAD(P)-bd_dom_sf"/>
</dbReference>
<dbReference type="Gene3D" id="3.40.50.720">
    <property type="entry name" value="NAD(P)-binding Rossmann-like Domain"/>
    <property type="match status" value="1"/>
</dbReference>
<dbReference type="Gene3D" id="3.90.25.10">
    <property type="entry name" value="UDP-galactose 4-epimerase, domain 1"/>
    <property type="match status" value="1"/>
</dbReference>
<gene>
    <name evidence="2" type="ORF">MKW98_016267</name>
</gene>
<organism evidence="2 3">
    <name type="scientific">Papaver atlanticum</name>
    <dbReference type="NCBI Taxonomy" id="357466"/>
    <lineage>
        <taxon>Eukaryota</taxon>
        <taxon>Viridiplantae</taxon>
        <taxon>Streptophyta</taxon>
        <taxon>Embryophyta</taxon>
        <taxon>Tracheophyta</taxon>
        <taxon>Spermatophyta</taxon>
        <taxon>Magnoliopsida</taxon>
        <taxon>Ranunculales</taxon>
        <taxon>Papaveraceae</taxon>
        <taxon>Papaveroideae</taxon>
        <taxon>Papaver</taxon>
    </lineage>
</organism>
<name>A0AAD4XFC6_9MAGN</name>
<dbReference type="EMBL" id="JAJJMB010010581">
    <property type="protein sequence ID" value="KAI3907623.1"/>
    <property type="molecule type" value="Genomic_DNA"/>
</dbReference>
<feature type="region of interest" description="Disordered" evidence="1">
    <location>
        <begin position="82"/>
        <end position="111"/>
    </location>
</feature>
<dbReference type="PANTHER" id="PTHR43000">
    <property type="entry name" value="DTDP-D-GLUCOSE 4,6-DEHYDRATASE-RELATED"/>
    <property type="match status" value="1"/>
</dbReference>
<dbReference type="SUPFAM" id="SSF51735">
    <property type="entry name" value="NAD(P)-binding Rossmann-fold domains"/>
    <property type="match status" value="1"/>
</dbReference>
<sequence length="422" mass="47616">MTNYTPINSPIPGVAGFVASHTANRLMRNYPDYRIVVFGKLDNLLVWSNSLLITESNDTIMHLAGQTYEPHQWNPYQKIHPRKPDEVYGETDKDAVEGTHEASQPLQPTHRQQLSCATNACAEMLVMKGKRKQCLHMLAIKLPSYWRSYGLHVLTTRGNNVYGPNQFLRKSILQLILLAMKGKPFAFMGMDPKAFEVVLHKGEIGHVYNIDGVKDVCQLIWVGLNELHGRKIWKTMDRYLKNPDSCGDVSGASLLHIRINGIYSSADSLIQKKKMVDPVQKTTNPLTSKPSLKLLIYDLAYEYGSRRLKERSTLVADILKVKSAHVFNAAGVTCRPTLTDWIADAEYPEGSGVGFKEEDAPNFSELLKEYDNVCTRRVHMPISSDLPCNFILEENLLSIKGSLVKYVFKPDKKTPAYILGNY</sequence>
<evidence type="ECO:0000256" key="1">
    <source>
        <dbReference type="SAM" id="MobiDB-lite"/>
    </source>
</evidence>
<feature type="compositionally biased region" description="Polar residues" evidence="1">
    <location>
        <begin position="101"/>
        <end position="111"/>
    </location>
</feature>